<keyword evidence="2" id="KW-0732">Signal</keyword>
<dbReference type="CDD" id="cd13582">
    <property type="entry name" value="PBP2_AlgQ_like_3"/>
    <property type="match status" value="1"/>
</dbReference>
<dbReference type="PANTHER" id="PTHR43649">
    <property type="entry name" value="ARABINOSE-BINDING PROTEIN-RELATED"/>
    <property type="match status" value="1"/>
</dbReference>
<dbReference type="AlphaFoldDB" id="A0A3G3K537"/>
<evidence type="ECO:0000256" key="1">
    <source>
        <dbReference type="SAM" id="MobiDB-lite"/>
    </source>
</evidence>
<feature type="compositionally biased region" description="Low complexity" evidence="1">
    <location>
        <begin position="35"/>
        <end position="53"/>
    </location>
</feature>
<dbReference type="RefSeq" id="WP_123042949.1">
    <property type="nucleotide sequence ID" value="NZ_CP033433.1"/>
</dbReference>
<name>A0A3G3K537_9BACL</name>
<evidence type="ECO:0000313" key="4">
    <source>
        <dbReference type="Proteomes" id="UP000269097"/>
    </source>
</evidence>
<dbReference type="InterPro" id="IPR050490">
    <property type="entry name" value="Bact_solute-bd_prot1"/>
</dbReference>
<organism evidence="3 4">
    <name type="scientific">Cohnella candidum</name>
    <dbReference type="NCBI Taxonomy" id="2674991"/>
    <lineage>
        <taxon>Bacteria</taxon>
        <taxon>Bacillati</taxon>
        <taxon>Bacillota</taxon>
        <taxon>Bacilli</taxon>
        <taxon>Bacillales</taxon>
        <taxon>Paenibacillaceae</taxon>
        <taxon>Cohnella</taxon>
    </lineage>
</organism>
<sequence>MAKQRKWPVLLMSTALIAGLLAGCSGKGNNGAGTSGNAASGSASPSASASAPAEDLKPLKLTYYSEDPNPNWANMQDETGKVITEKTGITLDAEFAVGDAVQKSALIATSGKYPDLISAKNSISKFVDAGAVIDLTDLIDKYGPHLKKVYGDQMKRLRYSNDDPSIYVLPSYAGVGQTYFEAGGGFELQHRVAKELGYPKIRTVQDFENAIKQYLAKHPTDEKGNKNIGLTLNADDWHMYISVTNPAFLTTGGADDGEFNIDVETQKVTYHFLRPEEKEYFRWLNHMNAEGLLDKESFVQKYDQYKAKVASGRVLGLIDQLWDYADGEKALKAEGKFDQAYGHYPVTLNENFKDTSFWPTGFMAGNGVSISKTNPDPVRTIKFLDWLASDEGQVLINWGIEGKHYTVENGKRVMIKEVNDRRINDGTNFQKETGIGNYTLLSAHYGDGVKDPTGNYYTLKFPEQLVNDYSDVEKEVLKNYGATIWKDLFPKEEEFKIKLWGAAWNIPVPSDSDSTVIEEKLKNITWKMIPKAILAKPEEFDALWDDYVAQLEKADVHKAEQLREQLVKDRVKLWNE</sequence>
<dbReference type="KEGG" id="coh:EAV92_21325"/>
<dbReference type="Pfam" id="PF01547">
    <property type="entry name" value="SBP_bac_1"/>
    <property type="match status" value="1"/>
</dbReference>
<gene>
    <name evidence="3" type="ORF">EAV92_21325</name>
</gene>
<protein>
    <submittedName>
        <fullName evidence="3">Extracellular solute-binding protein</fullName>
    </submittedName>
</protein>
<dbReference type="SUPFAM" id="SSF53850">
    <property type="entry name" value="Periplasmic binding protein-like II"/>
    <property type="match status" value="1"/>
</dbReference>
<proteinExistence type="predicted"/>
<feature type="region of interest" description="Disordered" evidence="1">
    <location>
        <begin position="33"/>
        <end position="53"/>
    </location>
</feature>
<dbReference type="Gene3D" id="3.40.190.10">
    <property type="entry name" value="Periplasmic binding protein-like II"/>
    <property type="match status" value="2"/>
</dbReference>
<feature type="chain" id="PRO_5039324751" evidence="2">
    <location>
        <begin position="23"/>
        <end position="576"/>
    </location>
</feature>
<evidence type="ECO:0000256" key="2">
    <source>
        <dbReference type="SAM" id="SignalP"/>
    </source>
</evidence>
<dbReference type="Proteomes" id="UP000269097">
    <property type="component" value="Chromosome"/>
</dbReference>
<keyword evidence="4" id="KW-1185">Reference proteome</keyword>
<dbReference type="InterPro" id="IPR006059">
    <property type="entry name" value="SBP"/>
</dbReference>
<dbReference type="PANTHER" id="PTHR43649:SF12">
    <property type="entry name" value="DIACETYLCHITOBIOSE BINDING PROTEIN DASA"/>
    <property type="match status" value="1"/>
</dbReference>
<evidence type="ECO:0000313" key="3">
    <source>
        <dbReference type="EMBL" id="AYQ74869.1"/>
    </source>
</evidence>
<feature type="signal peptide" evidence="2">
    <location>
        <begin position="1"/>
        <end position="22"/>
    </location>
</feature>
<dbReference type="PROSITE" id="PS51257">
    <property type="entry name" value="PROKAR_LIPOPROTEIN"/>
    <property type="match status" value="1"/>
</dbReference>
<accession>A0A3G3K537</accession>
<dbReference type="EMBL" id="CP033433">
    <property type="protein sequence ID" value="AYQ74869.1"/>
    <property type="molecule type" value="Genomic_DNA"/>
</dbReference>
<reference evidence="3 4" key="1">
    <citation type="submission" date="2018-10" db="EMBL/GenBank/DDBJ databases">
        <title>Genome Sequence of Cohnella sp.</title>
        <authorList>
            <person name="Srinivasan S."/>
            <person name="Kim M.K."/>
        </authorList>
    </citation>
    <scope>NUCLEOTIDE SEQUENCE [LARGE SCALE GENOMIC DNA]</scope>
    <source>
        <strain evidence="3 4">18JY8-7</strain>
    </source>
</reference>